<dbReference type="AlphaFoldDB" id="A0A8H3J0D6"/>
<gene>
    <name evidence="4" type="ORF">IMSHALPRED_000715</name>
</gene>
<dbReference type="Proteomes" id="UP000664534">
    <property type="component" value="Unassembled WGS sequence"/>
</dbReference>
<name>A0A8H3J0D6_9LECA</name>
<evidence type="ECO:0000313" key="4">
    <source>
        <dbReference type="EMBL" id="CAF9938199.1"/>
    </source>
</evidence>
<dbReference type="InterPro" id="IPR051414">
    <property type="entry name" value="Adenylate-forming_Reductase"/>
</dbReference>
<dbReference type="EMBL" id="CAJPDT010000106">
    <property type="protein sequence ID" value="CAF9938199.1"/>
    <property type="molecule type" value="Genomic_DNA"/>
</dbReference>
<feature type="domain" description="AMP-dependent synthetase/ligase" evidence="3">
    <location>
        <begin position="97"/>
        <end position="423"/>
    </location>
</feature>
<dbReference type="PANTHER" id="PTHR43439">
    <property type="entry name" value="PHENYLACETATE-COENZYME A LIGASE"/>
    <property type="match status" value="1"/>
</dbReference>
<evidence type="ECO:0000313" key="5">
    <source>
        <dbReference type="Proteomes" id="UP000664534"/>
    </source>
</evidence>
<dbReference type="Gene3D" id="3.40.50.12780">
    <property type="entry name" value="N-terminal domain of ligase-like"/>
    <property type="match status" value="1"/>
</dbReference>
<keyword evidence="1" id="KW-0596">Phosphopantetheine</keyword>
<evidence type="ECO:0000259" key="3">
    <source>
        <dbReference type="Pfam" id="PF00501"/>
    </source>
</evidence>
<dbReference type="OrthoDB" id="429813at2759"/>
<reference evidence="4" key="1">
    <citation type="submission" date="2021-03" db="EMBL/GenBank/DDBJ databases">
        <authorList>
            <person name="Tagirdzhanova G."/>
        </authorList>
    </citation>
    <scope>NUCLEOTIDE SEQUENCE</scope>
</reference>
<keyword evidence="5" id="KW-1185">Reference proteome</keyword>
<dbReference type="SUPFAM" id="SSF56801">
    <property type="entry name" value="Acetyl-CoA synthetase-like"/>
    <property type="match status" value="1"/>
</dbReference>
<evidence type="ECO:0000256" key="1">
    <source>
        <dbReference type="ARBA" id="ARBA00022450"/>
    </source>
</evidence>
<accession>A0A8H3J0D6</accession>
<dbReference type="InterPro" id="IPR000873">
    <property type="entry name" value="AMP-dep_synth/lig_dom"/>
</dbReference>
<comment type="caution">
    <text evidence="4">The sequence shown here is derived from an EMBL/GenBank/DDBJ whole genome shotgun (WGS) entry which is preliminary data.</text>
</comment>
<keyword evidence="2" id="KW-0597">Phosphoprotein</keyword>
<protein>
    <recommendedName>
        <fullName evidence="3">AMP-dependent synthetase/ligase domain-containing protein</fullName>
    </recommendedName>
</protein>
<dbReference type="PANTHER" id="PTHR43439:SF2">
    <property type="entry name" value="ENZYME, PUTATIVE (JCVI)-RELATED"/>
    <property type="match status" value="1"/>
</dbReference>
<dbReference type="Pfam" id="PF23562">
    <property type="entry name" value="AMP-binding_C_3"/>
    <property type="match status" value="1"/>
</dbReference>
<dbReference type="InterPro" id="IPR042099">
    <property type="entry name" value="ANL_N_sf"/>
</dbReference>
<organism evidence="4 5">
    <name type="scientific">Imshaugia aleurites</name>
    <dbReference type="NCBI Taxonomy" id="172621"/>
    <lineage>
        <taxon>Eukaryota</taxon>
        <taxon>Fungi</taxon>
        <taxon>Dikarya</taxon>
        <taxon>Ascomycota</taxon>
        <taxon>Pezizomycotina</taxon>
        <taxon>Lecanoromycetes</taxon>
        <taxon>OSLEUM clade</taxon>
        <taxon>Lecanoromycetidae</taxon>
        <taxon>Lecanorales</taxon>
        <taxon>Lecanorineae</taxon>
        <taxon>Parmeliaceae</taxon>
        <taxon>Imshaugia</taxon>
    </lineage>
</organism>
<evidence type="ECO:0000256" key="2">
    <source>
        <dbReference type="ARBA" id="ARBA00022553"/>
    </source>
</evidence>
<dbReference type="Pfam" id="PF00501">
    <property type="entry name" value="AMP-binding"/>
    <property type="match status" value="1"/>
</dbReference>
<proteinExistence type="predicted"/>
<sequence length="628" mass="70222">MATPAVMRSASEYDPAATKSIKRTLDLYASELDYELPPAVKVKTDNPQAESALSNVVKIAPVKNVESPRVGVSAIEELAPFQPDYGHRIIADLIDQRAREDPQRPFWSLPRSSNLADGFRDIGYGSVARAINRTAWWLEEIVGKSTTFETLAYMGPPDLRYAVLTVAAQKTGHTAFFSSLWNSTEVHLHLLESVNCQIFITTASIPPAVIPVIAKRGMRILVIPELDDLLEGPPVETYPYSRSFDQARHDPFVSCHTSGSTGFPKLITPTHGTMAACDAFQDLPAKGYPPTFVETMKGKRVLAGVPSFHSAGIFLRLAMPVYYDMIAVEGPLTPLTAGVAHEMHKYGNINISILRPAVWEEIADDPDYLDQLSRLDYAMNGACAMPKDLGDTIAAKTSVMTFIGSTEAMLLPTEYPDDDDWQYFPFSECMGADFRHYHEDLYELVTVRNPKFEEYQSIFFTFPEKQEYSMKDLYSPHPTKPGLWMYRGRADDVIVLMDGKKMHPSAMEDVITSHPEVRSAMVLGQARLKPALLLEARNAALAATEEKERLLDRIWPTVERANRRYTEALRITRDHVLFTTPGKPMVRTGKGSVQRISTVSEYEEEIDAFYGAVVSQEKACEESLVQDF</sequence>